<name>A0A4R3NCY6_9GAMM</name>
<dbReference type="InterPro" id="IPR008394">
    <property type="entry name" value="AfaD"/>
</dbReference>
<dbReference type="Pfam" id="PF05775">
    <property type="entry name" value="AfaD"/>
    <property type="match status" value="1"/>
</dbReference>
<protein>
    <recommendedName>
        <fullName evidence="4">Fimbrial protein</fullName>
    </recommendedName>
</protein>
<dbReference type="SUPFAM" id="SSF49401">
    <property type="entry name" value="Bacterial adhesins"/>
    <property type="match status" value="1"/>
</dbReference>
<evidence type="ECO:0000313" key="3">
    <source>
        <dbReference type="Proteomes" id="UP000295055"/>
    </source>
</evidence>
<keyword evidence="1" id="KW-0732">Signal</keyword>
<accession>A0A4R3NCY6</accession>
<evidence type="ECO:0008006" key="4">
    <source>
        <dbReference type="Google" id="ProtNLM"/>
    </source>
</evidence>
<dbReference type="Gene3D" id="2.60.40.1570">
    <property type="entry name" value="Dr adhesin"/>
    <property type="match status" value="1"/>
</dbReference>
<evidence type="ECO:0000313" key="2">
    <source>
        <dbReference type="EMBL" id="TCT28812.1"/>
    </source>
</evidence>
<dbReference type="Proteomes" id="UP000295055">
    <property type="component" value="Unassembled WGS sequence"/>
</dbReference>
<comment type="caution">
    <text evidence="2">The sequence shown here is derived from an EMBL/GenBank/DDBJ whole genome shotgun (WGS) entry which is preliminary data.</text>
</comment>
<sequence length="127" mass="13992">MVFFLFNSSAQGRDISFNVHNAIYPAGVSKHGVYVLKGSIYSALKHKGFKIWCDDSNNECVLNGLNSQIKVKLEGEEGISYIDDNGALMILSSSPDDFCYFKIVIDGYQNIKPGKYDLGLNAAIVTD</sequence>
<dbReference type="InterPro" id="IPR008966">
    <property type="entry name" value="Adhesion_dom_sf"/>
</dbReference>
<evidence type="ECO:0000256" key="1">
    <source>
        <dbReference type="ARBA" id="ARBA00022729"/>
    </source>
</evidence>
<dbReference type="AlphaFoldDB" id="A0A4R3NCY6"/>
<organism evidence="2 3">
    <name type="scientific">Providencia alcalifaciens</name>
    <dbReference type="NCBI Taxonomy" id="126385"/>
    <lineage>
        <taxon>Bacteria</taxon>
        <taxon>Pseudomonadati</taxon>
        <taxon>Pseudomonadota</taxon>
        <taxon>Gammaproteobacteria</taxon>
        <taxon>Enterobacterales</taxon>
        <taxon>Morganellaceae</taxon>
        <taxon>Providencia</taxon>
    </lineage>
</organism>
<reference evidence="2 3" key="1">
    <citation type="submission" date="2019-03" db="EMBL/GenBank/DDBJ databases">
        <title>Genomic analyses of the natural microbiome of Caenorhabditis elegans.</title>
        <authorList>
            <person name="Samuel B."/>
        </authorList>
    </citation>
    <scope>NUCLEOTIDE SEQUENCE [LARGE SCALE GENOMIC DNA]</scope>
    <source>
        <strain evidence="2 3">JUb102</strain>
    </source>
</reference>
<dbReference type="EMBL" id="SMAS01000015">
    <property type="protein sequence ID" value="TCT28812.1"/>
    <property type="molecule type" value="Genomic_DNA"/>
</dbReference>
<dbReference type="InterPro" id="IPR037028">
    <property type="entry name" value="Dr_adhesin_sf"/>
</dbReference>
<proteinExistence type="predicted"/>
<gene>
    <name evidence="2" type="ORF">EC835_1159</name>
</gene>